<name>A0A5E4PUR4_9NEOP</name>
<accession>A0A5E4PUR4</accession>
<evidence type="ECO:0000313" key="2">
    <source>
        <dbReference type="EMBL" id="VVC89826.1"/>
    </source>
</evidence>
<reference evidence="2 3" key="1">
    <citation type="submission" date="2017-07" db="EMBL/GenBank/DDBJ databases">
        <authorList>
            <person name="Talla V."/>
            <person name="Backstrom N."/>
        </authorList>
    </citation>
    <scope>NUCLEOTIDE SEQUENCE [LARGE SCALE GENOMIC DNA]</scope>
</reference>
<sequence>MSMTRNTPRSHTSFFNSRRDGQTENRARGGVAMPVEHDICDIIAIRLESHRGQTPITIVNFYCPKQDSRITTAIAKVLSLSATPSSIPEILTPAIDTGIAIEQIPMDRVFLITLQVTNIIF</sequence>
<dbReference type="Proteomes" id="UP000324832">
    <property type="component" value="Unassembled WGS sequence"/>
</dbReference>
<evidence type="ECO:0000256" key="1">
    <source>
        <dbReference type="SAM" id="MobiDB-lite"/>
    </source>
</evidence>
<gene>
    <name evidence="2" type="ORF">LSINAPIS_LOCUS2871</name>
</gene>
<protein>
    <submittedName>
        <fullName evidence="2">Uncharacterized protein</fullName>
    </submittedName>
</protein>
<dbReference type="EMBL" id="FZQP02000643">
    <property type="protein sequence ID" value="VVC89826.1"/>
    <property type="molecule type" value="Genomic_DNA"/>
</dbReference>
<proteinExistence type="predicted"/>
<organism evidence="2 3">
    <name type="scientific">Leptidea sinapis</name>
    <dbReference type="NCBI Taxonomy" id="189913"/>
    <lineage>
        <taxon>Eukaryota</taxon>
        <taxon>Metazoa</taxon>
        <taxon>Ecdysozoa</taxon>
        <taxon>Arthropoda</taxon>
        <taxon>Hexapoda</taxon>
        <taxon>Insecta</taxon>
        <taxon>Pterygota</taxon>
        <taxon>Neoptera</taxon>
        <taxon>Endopterygota</taxon>
        <taxon>Lepidoptera</taxon>
        <taxon>Glossata</taxon>
        <taxon>Ditrysia</taxon>
        <taxon>Papilionoidea</taxon>
        <taxon>Pieridae</taxon>
        <taxon>Dismorphiinae</taxon>
        <taxon>Leptidea</taxon>
    </lineage>
</organism>
<evidence type="ECO:0000313" key="3">
    <source>
        <dbReference type="Proteomes" id="UP000324832"/>
    </source>
</evidence>
<feature type="compositionally biased region" description="Polar residues" evidence="1">
    <location>
        <begin position="1"/>
        <end position="16"/>
    </location>
</feature>
<feature type="region of interest" description="Disordered" evidence="1">
    <location>
        <begin position="1"/>
        <end position="27"/>
    </location>
</feature>
<feature type="compositionally biased region" description="Basic and acidic residues" evidence="1">
    <location>
        <begin position="17"/>
        <end position="27"/>
    </location>
</feature>
<dbReference type="AlphaFoldDB" id="A0A5E4PUR4"/>
<keyword evidence="3" id="KW-1185">Reference proteome</keyword>